<evidence type="ECO:0000313" key="2">
    <source>
        <dbReference type="EMBL" id="MFD2760184.1"/>
    </source>
</evidence>
<evidence type="ECO:0008006" key="4">
    <source>
        <dbReference type="Google" id="ProtNLM"/>
    </source>
</evidence>
<gene>
    <name evidence="2" type="ORF">ACFSUO_04250</name>
</gene>
<sequence>MAFFFQEMDQLSKIIFYAVTSWLLFLVVLFIKQLLKGKKQNDDDESALGR</sequence>
<evidence type="ECO:0000313" key="3">
    <source>
        <dbReference type="Proteomes" id="UP001597502"/>
    </source>
</evidence>
<keyword evidence="3" id="KW-1185">Reference proteome</keyword>
<organism evidence="2 3">
    <name type="scientific">Lentibacillus juripiscarius</name>
    <dbReference type="NCBI Taxonomy" id="257446"/>
    <lineage>
        <taxon>Bacteria</taxon>
        <taxon>Bacillati</taxon>
        <taxon>Bacillota</taxon>
        <taxon>Bacilli</taxon>
        <taxon>Bacillales</taxon>
        <taxon>Bacillaceae</taxon>
        <taxon>Lentibacillus</taxon>
    </lineage>
</organism>
<proteinExistence type="predicted"/>
<evidence type="ECO:0000256" key="1">
    <source>
        <dbReference type="SAM" id="Phobius"/>
    </source>
</evidence>
<keyword evidence="1" id="KW-1133">Transmembrane helix</keyword>
<keyword evidence="1" id="KW-0812">Transmembrane</keyword>
<feature type="transmembrane region" description="Helical" evidence="1">
    <location>
        <begin position="14"/>
        <end position="31"/>
    </location>
</feature>
<keyword evidence="1" id="KW-0472">Membrane</keyword>
<protein>
    <recommendedName>
        <fullName evidence="4">CcmD family protein</fullName>
    </recommendedName>
</protein>
<accession>A0ABW5V379</accession>
<dbReference type="Proteomes" id="UP001597502">
    <property type="component" value="Unassembled WGS sequence"/>
</dbReference>
<comment type="caution">
    <text evidence="2">The sequence shown here is derived from an EMBL/GenBank/DDBJ whole genome shotgun (WGS) entry which is preliminary data.</text>
</comment>
<name>A0ABW5V379_9BACI</name>
<reference evidence="3" key="1">
    <citation type="journal article" date="2019" name="Int. J. Syst. Evol. Microbiol.">
        <title>The Global Catalogue of Microorganisms (GCM) 10K type strain sequencing project: providing services to taxonomists for standard genome sequencing and annotation.</title>
        <authorList>
            <consortium name="The Broad Institute Genomics Platform"/>
            <consortium name="The Broad Institute Genome Sequencing Center for Infectious Disease"/>
            <person name="Wu L."/>
            <person name="Ma J."/>
        </authorList>
    </citation>
    <scope>NUCLEOTIDE SEQUENCE [LARGE SCALE GENOMIC DNA]</scope>
    <source>
        <strain evidence="3">TISTR 1535</strain>
    </source>
</reference>
<dbReference type="EMBL" id="JBHUNA010000007">
    <property type="protein sequence ID" value="MFD2760184.1"/>
    <property type="molecule type" value="Genomic_DNA"/>
</dbReference>